<keyword evidence="1" id="KW-0812">Transmembrane</keyword>
<evidence type="ECO:0000256" key="1">
    <source>
        <dbReference type="SAM" id="Phobius"/>
    </source>
</evidence>
<sequence>MWQPVEVAPFTAVICAWLLGAVAPPSITFRGGILGTLVRAELLHLRDMECLSLGDLSIGGAGVFDVIALYGLFARLLTQTA</sequence>
<keyword evidence="1" id="KW-0472">Membrane</keyword>
<dbReference type="InterPro" id="IPR011672">
    <property type="entry name" value="DUF1614"/>
</dbReference>
<evidence type="ECO:0000313" key="2">
    <source>
        <dbReference type="EMBL" id="NEZ61269.1"/>
    </source>
</evidence>
<reference evidence="2 3" key="1">
    <citation type="journal article" date="2020" name="Microb. Ecol.">
        <title>Ecogenomics of the Marine Benthic Filamentous Cyanobacterium Adonisia.</title>
        <authorList>
            <person name="Walter J.M."/>
            <person name="Coutinho F.H."/>
            <person name="Leomil L."/>
            <person name="Hargreaves P.I."/>
            <person name="Campeao M.E."/>
            <person name="Vieira V.V."/>
            <person name="Silva B.S."/>
            <person name="Fistarol G.O."/>
            <person name="Salomon P.S."/>
            <person name="Sawabe T."/>
            <person name="Mino S."/>
            <person name="Hosokawa M."/>
            <person name="Miyashita H."/>
            <person name="Maruyama F."/>
            <person name="van Verk M.C."/>
            <person name="Dutilh B.E."/>
            <person name="Thompson C.C."/>
            <person name="Thompson F.L."/>
        </authorList>
    </citation>
    <scope>NUCLEOTIDE SEQUENCE [LARGE SCALE GENOMIC DNA]</scope>
    <source>
        <strain evidence="2 3">CCMR0082</strain>
    </source>
</reference>
<dbReference type="Pfam" id="PF07758">
    <property type="entry name" value="DUF1614"/>
    <property type="match status" value="1"/>
</dbReference>
<dbReference type="AlphaFoldDB" id="A0A6M0RYH6"/>
<keyword evidence="1" id="KW-1133">Transmembrane helix</keyword>
<gene>
    <name evidence="2" type="ORF">D0962_00525</name>
</gene>
<organism evidence="2 3">
    <name type="scientific">Adonisia turfae CCMR0082</name>
    <dbReference type="NCBI Taxonomy" id="2304604"/>
    <lineage>
        <taxon>Bacteria</taxon>
        <taxon>Bacillati</taxon>
        <taxon>Cyanobacteriota</taxon>
        <taxon>Adonisia</taxon>
        <taxon>Adonisia turfae</taxon>
    </lineage>
</organism>
<name>A0A6M0RYH6_9CYAN</name>
<dbReference type="Proteomes" id="UP000473574">
    <property type="component" value="Unassembled WGS sequence"/>
</dbReference>
<protein>
    <submittedName>
        <fullName evidence="2">DUF1614 domain-containing protein</fullName>
    </submittedName>
</protein>
<accession>A0A6M0RYH6</accession>
<feature type="transmembrane region" description="Helical" evidence="1">
    <location>
        <begin position="56"/>
        <end position="77"/>
    </location>
</feature>
<dbReference type="EMBL" id="QZCE01000001">
    <property type="protein sequence ID" value="NEZ61269.1"/>
    <property type="molecule type" value="Genomic_DNA"/>
</dbReference>
<proteinExistence type="predicted"/>
<evidence type="ECO:0000313" key="3">
    <source>
        <dbReference type="Proteomes" id="UP000473574"/>
    </source>
</evidence>
<dbReference type="RefSeq" id="WP_163661573.1">
    <property type="nucleotide sequence ID" value="NZ_QZCE01000001.1"/>
</dbReference>
<comment type="caution">
    <text evidence="2">The sequence shown here is derived from an EMBL/GenBank/DDBJ whole genome shotgun (WGS) entry which is preliminary data.</text>
</comment>